<dbReference type="Gene3D" id="3.40.50.2000">
    <property type="entry name" value="Glycogen Phosphorylase B"/>
    <property type="match status" value="1"/>
</dbReference>
<name>A0A3S1BAK4_9CYAN</name>
<dbReference type="PANTHER" id="PTHR12526:SF590">
    <property type="entry name" value="ALPHA-MALTOSE-1-PHOSPHATE SYNTHASE"/>
    <property type="match status" value="1"/>
</dbReference>
<protein>
    <recommendedName>
        <fullName evidence="1">Glycosyl transferase family 1 domain-containing protein</fullName>
    </recommendedName>
</protein>
<proteinExistence type="predicted"/>
<evidence type="ECO:0000313" key="2">
    <source>
        <dbReference type="EMBL" id="RUT08224.1"/>
    </source>
</evidence>
<reference evidence="2" key="2">
    <citation type="journal article" date="2019" name="Genome Biol. Evol.">
        <title>Day and night: Metabolic profiles and evolutionary relationships of six axenic non-marine cyanobacteria.</title>
        <authorList>
            <person name="Will S.E."/>
            <person name="Henke P."/>
            <person name="Boedeker C."/>
            <person name="Huang S."/>
            <person name="Brinkmann H."/>
            <person name="Rohde M."/>
            <person name="Jarek M."/>
            <person name="Friedl T."/>
            <person name="Seufert S."/>
            <person name="Schumacher M."/>
            <person name="Overmann J."/>
            <person name="Neumann-Schaal M."/>
            <person name="Petersen J."/>
        </authorList>
    </citation>
    <scope>NUCLEOTIDE SEQUENCE [LARGE SCALE GENOMIC DNA]</scope>
    <source>
        <strain evidence="2">PCC 7102</strain>
    </source>
</reference>
<dbReference type="Pfam" id="PF00534">
    <property type="entry name" value="Glycos_transf_1"/>
    <property type="match status" value="1"/>
</dbReference>
<keyword evidence="3" id="KW-1185">Reference proteome</keyword>
<dbReference type="PANTHER" id="PTHR12526">
    <property type="entry name" value="GLYCOSYLTRANSFERASE"/>
    <property type="match status" value="1"/>
</dbReference>
<organism evidence="2 3">
    <name type="scientific">Dulcicalothrix desertica PCC 7102</name>
    <dbReference type="NCBI Taxonomy" id="232991"/>
    <lineage>
        <taxon>Bacteria</taxon>
        <taxon>Bacillati</taxon>
        <taxon>Cyanobacteriota</taxon>
        <taxon>Cyanophyceae</taxon>
        <taxon>Nostocales</taxon>
        <taxon>Calotrichaceae</taxon>
        <taxon>Dulcicalothrix</taxon>
    </lineage>
</organism>
<dbReference type="InterPro" id="IPR001296">
    <property type="entry name" value="Glyco_trans_1"/>
</dbReference>
<reference evidence="2" key="1">
    <citation type="submission" date="2018-12" db="EMBL/GenBank/DDBJ databases">
        <authorList>
            <person name="Will S."/>
            <person name="Neumann-Schaal M."/>
            <person name="Henke P."/>
        </authorList>
    </citation>
    <scope>NUCLEOTIDE SEQUENCE</scope>
    <source>
        <strain evidence="2">PCC 7102</strain>
    </source>
</reference>
<evidence type="ECO:0000313" key="3">
    <source>
        <dbReference type="Proteomes" id="UP000271624"/>
    </source>
</evidence>
<accession>A0A3S1BAK4</accession>
<dbReference type="GO" id="GO:0016757">
    <property type="term" value="F:glycosyltransferase activity"/>
    <property type="evidence" value="ECO:0007669"/>
    <property type="project" value="TreeGrafter"/>
</dbReference>
<evidence type="ECO:0000259" key="1">
    <source>
        <dbReference type="Pfam" id="PF00534"/>
    </source>
</evidence>
<feature type="domain" description="Glycosyl transferase family 1" evidence="1">
    <location>
        <begin position="210"/>
        <end position="316"/>
    </location>
</feature>
<gene>
    <name evidence="2" type="ORF">DSM106972_013920</name>
</gene>
<dbReference type="Proteomes" id="UP000271624">
    <property type="component" value="Unassembled WGS sequence"/>
</dbReference>
<dbReference type="EMBL" id="RSCL01000003">
    <property type="protein sequence ID" value="RUT08224.1"/>
    <property type="molecule type" value="Genomic_DNA"/>
</dbReference>
<sequence>MHWTVAAPFINRLNLTQEYWLTKYVPGDRHKFAIVPRSQPLQNWHDRKSKVTGLKDWLIYWQHGMDAVKITRGGIITVFPQLPAVLGMQRRLTRKRFPIIAWLFNVGTCSTGIRCQFAKASLDNIDSFIVHTKRERDIYHEWLGIPKERFEFVPFHEKEIPITHQENTEQPFITALGSAHRDFPSFFTAVSKLNLPTVVASGKRALEGIDIPPNVQTPFGISKAECWRLSQEARINVVPLLPNSQVTAAGQVTIVEAMQMGRAVIATRCHGAEDYIQHGETGLLVEPNSVDELTQAIEMLWNNADLRNRLGQAAQRYAKDNFSCESSGAALGKILDKVADSYNTY</sequence>
<dbReference type="OrthoDB" id="9772485at2"/>
<dbReference type="AlphaFoldDB" id="A0A3S1BAK4"/>
<comment type="caution">
    <text evidence="2">The sequence shown here is derived from an EMBL/GenBank/DDBJ whole genome shotgun (WGS) entry which is preliminary data.</text>
</comment>
<dbReference type="RefSeq" id="WP_127080059.1">
    <property type="nucleotide sequence ID" value="NZ_RSCL01000003.1"/>
</dbReference>
<dbReference type="CDD" id="cd03801">
    <property type="entry name" value="GT4_PimA-like"/>
    <property type="match status" value="1"/>
</dbReference>
<dbReference type="SUPFAM" id="SSF53756">
    <property type="entry name" value="UDP-Glycosyltransferase/glycogen phosphorylase"/>
    <property type="match status" value="1"/>
</dbReference>